<dbReference type="EMBL" id="AHBZ03000027">
    <property type="protein sequence ID" value="KAF7764668.1"/>
    <property type="molecule type" value="Genomic_DNA"/>
</dbReference>
<accession>A0AAD4AF19</accession>
<name>A0AAD4AF19_9GAMM</name>
<dbReference type="InterPro" id="IPR043128">
    <property type="entry name" value="Rev_trsase/Diguanyl_cyclase"/>
</dbReference>
<dbReference type="EC" id="2.7.7.65" evidence="2"/>
<reference evidence="4" key="1">
    <citation type="journal article" date="2012" name="J. Bacteriol.">
        <title>Genome sequences of type strains of seven species of the marine bacterium Pseudoalteromonas.</title>
        <authorList>
            <person name="Xie B.B."/>
            <person name="Shu Y.L."/>
            <person name="Qin Q.L."/>
            <person name="Rong J.C."/>
            <person name="Zhang X.Y."/>
            <person name="Chen X.L."/>
            <person name="Shi M."/>
            <person name="He H.L."/>
            <person name="Zhou B.C."/>
            <person name="Zhang Y.Z."/>
        </authorList>
    </citation>
    <scope>NUCLEOTIDE SEQUENCE</scope>
    <source>
        <strain evidence="4">DSM 8771</strain>
    </source>
</reference>
<comment type="caution">
    <text evidence="4">The sequence shown here is derived from an EMBL/GenBank/DDBJ whole genome shotgun (WGS) entry which is preliminary data.</text>
</comment>
<dbReference type="RefSeq" id="WP_010361971.1">
    <property type="nucleotide sequence ID" value="NZ_AHBZ03000027.1"/>
</dbReference>
<evidence type="ECO:0000256" key="2">
    <source>
        <dbReference type="ARBA" id="ARBA00012528"/>
    </source>
</evidence>
<dbReference type="AlphaFoldDB" id="A0AAD4AF19"/>
<evidence type="ECO:0000313" key="4">
    <source>
        <dbReference type="EMBL" id="KAF7764668.1"/>
    </source>
</evidence>
<dbReference type="PROSITE" id="PS50887">
    <property type="entry name" value="GGDEF"/>
    <property type="match status" value="1"/>
</dbReference>
<feature type="domain" description="GGDEF" evidence="3">
    <location>
        <begin position="51"/>
        <end position="177"/>
    </location>
</feature>
<dbReference type="SMART" id="SM00267">
    <property type="entry name" value="GGDEF"/>
    <property type="match status" value="1"/>
</dbReference>
<sequence length="177" mass="20030">MLTTIIVKIYNDAINTAEGLATTDVLTGALNRRTMLEVLNKEHERVIRYKQQCSVVMIDLDNFKTINDTYGHASGDELLVQFVNLIQDSIRKNDSLFRLGGDEFMLVLPCLNIADAYAFVARLQKLVPQVVNYKSVELGMSFGVCEMQEDETLNELIHNADTALYQNKLARKARTQL</sequence>
<dbReference type="GO" id="GO:0005886">
    <property type="term" value="C:plasma membrane"/>
    <property type="evidence" value="ECO:0007669"/>
    <property type="project" value="TreeGrafter"/>
</dbReference>
<dbReference type="GO" id="GO:0043709">
    <property type="term" value="P:cell adhesion involved in single-species biofilm formation"/>
    <property type="evidence" value="ECO:0007669"/>
    <property type="project" value="TreeGrafter"/>
</dbReference>
<reference evidence="4" key="2">
    <citation type="submission" date="2015-03" db="EMBL/GenBank/DDBJ databases">
        <title>Genome sequence of Pseudoalteromonas citrea.</title>
        <authorList>
            <person name="Xie B.-B."/>
            <person name="Rong J.-C."/>
            <person name="Qin Q.-L."/>
            <person name="Zhang Y.-Z."/>
        </authorList>
    </citation>
    <scope>NUCLEOTIDE SEQUENCE</scope>
    <source>
        <strain evidence="4">DSM 8771</strain>
    </source>
</reference>
<dbReference type="PANTHER" id="PTHR45138">
    <property type="entry name" value="REGULATORY COMPONENTS OF SENSORY TRANSDUCTION SYSTEM"/>
    <property type="match status" value="1"/>
</dbReference>
<dbReference type="CDD" id="cd01949">
    <property type="entry name" value="GGDEF"/>
    <property type="match status" value="1"/>
</dbReference>
<evidence type="ECO:0000313" key="5">
    <source>
        <dbReference type="Proteomes" id="UP000016487"/>
    </source>
</evidence>
<protein>
    <recommendedName>
        <fullName evidence="2">diguanylate cyclase</fullName>
        <ecNumber evidence="2">2.7.7.65</ecNumber>
    </recommendedName>
</protein>
<evidence type="ECO:0000256" key="1">
    <source>
        <dbReference type="ARBA" id="ARBA00001946"/>
    </source>
</evidence>
<dbReference type="NCBIfam" id="TIGR00254">
    <property type="entry name" value="GGDEF"/>
    <property type="match status" value="1"/>
</dbReference>
<dbReference type="PANTHER" id="PTHR45138:SF23">
    <property type="entry name" value="SIGNALING PROTEIN"/>
    <property type="match status" value="1"/>
</dbReference>
<dbReference type="Proteomes" id="UP000016487">
    <property type="component" value="Unassembled WGS sequence"/>
</dbReference>
<dbReference type="Pfam" id="PF00990">
    <property type="entry name" value="GGDEF"/>
    <property type="match status" value="1"/>
</dbReference>
<proteinExistence type="predicted"/>
<dbReference type="FunFam" id="3.30.70.270:FF:000001">
    <property type="entry name" value="Diguanylate cyclase domain protein"/>
    <property type="match status" value="1"/>
</dbReference>
<dbReference type="GO" id="GO:0052621">
    <property type="term" value="F:diguanylate cyclase activity"/>
    <property type="evidence" value="ECO:0007669"/>
    <property type="project" value="UniProtKB-EC"/>
</dbReference>
<dbReference type="GO" id="GO:1902201">
    <property type="term" value="P:negative regulation of bacterial-type flagellum-dependent cell motility"/>
    <property type="evidence" value="ECO:0007669"/>
    <property type="project" value="TreeGrafter"/>
</dbReference>
<evidence type="ECO:0000259" key="3">
    <source>
        <dbReference type="PROSITE" id="PS50887"/>
    </source>
</evidence>
<dbReference type="Gene3D" id="3.30.70.270">
    <property type="match status" value="1"/>
</dbReference>
<organism evidence="4 5">
    <name type="scientific">Pseudoalteromonas citrea</name>
    <dbReference type="NCBI Taxonomy" id="43655"/>
    <lineage>
        <taxon>Bacteria</taxon>
        <taxon>Pseudomonadati</taxon>
        <taxon>Pseudomonadota</taxon>
        <taxon>Gammaproteobacteria</taxon>
        <taxon>Alteromonadales</taxon>
        <taxon>Pseudoalteromonadaceae</taxon>
        <taxon>Pseudoalteromonas</taxon>
    </lineage>
</organism>
<comment type="cofactor">
    <cofactor evidence="1">
        <name>Mg(2+)</name>
        <dbReference type="ChEBI" id="CHEBI:18420"/>
    </cofactor>
</comment>
<gene>
    <name evidence="4" type="ORF">PCIT_b0712</name>
</gene>
<dbReference type="InterPro" id="IPR050469">
    <property type="entry name" value="Diguanylate_Cyclase"/>
</dbReference>
<dbReference type="SUPFAM" id="SSF55073">
    <property type="entry name" value="Nucleotide cyclase"/>
    <property type="match status" value="1"/>
</dbReference>
<dbReference type="InterPro" id="IPR029787">
    <property type="entry name" value="Nucleotide_cyclase"/>
</dbReference>
<dbReference type="InterPro" id="IPR000160">
    <property type="entry name" value="GGDEF_dom"/>
</dbReference>